<dbReference type="InterPro" id="IPR000160">
    <property type="entry name" value="GGDEF_dom"/>
</dbReference>
<dbReference type="InterPro" id="IPR001633">
    <property type="entry name" value="EAL_dom"/>
</dbReference>
<dbReference type="Pfam" id="PF00563">
    <property type="entry name" value="EAL"/>
    <property type="match status" value="1"/>
</dbReference>
<dbReference type="Pfam" id="PF05228">
    <property type="entry name" value="CHASE4"/>
    <property type="match status" value="1"/>
</dbReference>
<feature type="domain" description="EAL" evidence="2">
    <location>
        <begin position="460"/>
        <end position="709"/>
    </location>
</feature>
<keyword evidence="1" id="KW-1133">Transmembrane helix</keyword>
<dbReference type="InterPro" id="IPR029787">
    <property type="entry name" value="Nucleotide_cyclase"/>
</dbReference>
<dbReference type="PROSITE" id="PS50883">
    <property type="entry name" value="EAL"/>
    <property type="match status" value="1"/>
</dbReference>
<accession>A0A840AQZ2</accession>
<sequence length="719" mass="77913">MKSTWGFGLKVAIPAALVLAAAIFAASLVLSDMSAQVDRIEEANRSKAASSALRAFLTRLSETHGDYAKWDDAVDALYGKVDADFVDRNLRASTLGGVLFDQVYLLDENDRDVFGFRRGSAVMRPLREEFGVPINLMIERARDRSNLRGVQTAFLSDRAGTLQAVAIGSVMPSDDLRPVPERTRLLVLARPVDAKAIDRLGSDFVFADLHVEGKPAPESSSLPILDPTGNRIASLVWTPSRQGTEALVRVAPTAVLAIVLVCGTMAFLLVIGFHNLIELQRREQEALRSASHDGLTGLPNRRALSHELGEAVNASRAGAVAVIYLDLDGFKEINDTYGHEIGDRLLVKVAAAFSAICAGQGLLARVGGDEFAVVVRAPNAAERAAALAEVMVRCCDAIFDLDGRQVQISASAGVSGNEHAPLSADELMRRADVTMYIAKDSGRNRVAIYDPSIDAARTERVRLAEDLRTAIREDRLAVVYQPIFEAGSMRPSGVEALLRWLHPEIGLVPPDKFVPIAEENGLIEPIGEWVLRRACEDALSWPDVKLSVNVSAVQFRNPGFDSLLARVLAETGFPSRRLEIEMTETHLVANPDRAQAIIASIRELGVTISLDDFGTGYSSIGYLRRFTFDKLKLDRSLVIGITTDESVRELCGATIALGRALDLSVTAEGVETEQEAAILRLAGCDHLQGYAFARPMTAEVVGSFLVATLSRPLVVPWTA</sequence>
<keyword evidence="5" id="KW-1185">Reference proteome</keyword>
<dbReference type="SUPFAM" id="SSF141868">
    <property type="entry name" value="EAL domain-like"/>
    <property type="match status" value="1"/>
</dbReference>
<name>A0A840AQZ2_9HYPH</name>
<gene>
    <name evidence="4" type="ORF">GGR25_001825</name>
</gene>
<dbReference type="EMBL" id="JACIDS010000002">
    <property type="protein sequence ID" value="MBB3930786.1"/>
    <property type="molecule type" value="Genomic_DNA"/>
</dbReference>
<dbReference type="InterPro" id="IPR035919">
    <property type="entry name" value="EAL_sf"/>
</dbReference>
<evidence type="ECO:0000259" key="3">
    <source>
        <dbReference type="PROSITE" id="PS50887"/>
    </source>
</evidence>
<keyword evidence="1" id="KW-0812">Transmembrane</keyword>
<evidence type="ECO:0000256" key="1">
    <source>
        <dbReference type="SAM" id="Phobius"/>
    </source>
</evidence>
<dbReference type="AlphaFoldDB" id="A0A840AQZ2"/>
<dbReference type="Gene3D" id="3.20.20.450">
    <property type="entry name" value="EAL domain"/>
    <property type="match status" value="1"/>
</dbReference>
<keyword evidence="1" id="KW-0472">Membrane</keyword>
<dbReference type="RefSeq" id="WP_183398410.1">
    <property type="nucleotide sequence ID" value="NZ_JACIDS010000002.1"/>
</dbReference>
<dbReference type="InterPro" id="IPR043128">
    <property type="entry name" value="Rev_trsase/Diguanyl_cyclase"/>
</dbReference>
<protein>
    <submittedName>
        <fullName evidence="4">Diguanylate cyclase (GGDEF)-like protein</fullName>
    </submittedName>
</protein>
<dbReference type="SUPFAM" id="SSF55073">
    <property type="entry name" value="Nucleotide cyclase"/>
    <property type="match status" value="1"/>
</dbReference>
<evidence type="ECO:0000313" key="5">
    <source>
        <dbReference type="Proteomes" id="UP000553963"/>
    </source>
</evidence>
<proteinExistence type="predicted"/>
<dbReference type="InterPro" id="IPR052155">
    <property type="entry name" value="Biofilm_reg_signaling"/>
</dbReference>
<dbReference type="PROSITE" id="PS50887">
    <property type="entry name" value="GGDEF"/>
    <property type="match status" value="1"/>
</dbReference>
<dbReference type="CDD" id="cd01948">
    <property type="entry name" value="EAL"/>
    <property type="match status" value="1"/>
</dbReference>
<dbReference type="CDD" id="cd01949">
    <property type="entry name" value="GGDEF"/>
    <property type="match status" value="1"/>
</dbReference>
<dbReference type="NCBIfam" id="TIGR00254">
    <property type="entry name" value="GGDEF"/>
    <property type="match status" value="1"/>
</dbReference>
<dbReference type="Pfam" id="PF00990">
    <property type="entry name" value="GGDEF"/>
    <property type="match status" value="1"/>
</dbReference>
<dbReference type="InterPro" id="IPR007892">
    <property type="entry name" value="CHASE4"/>
</dbReference>
<dbReference type="SMART" id="SM00052">
    <property type="entry name" value="EAL"/>
    <property type="match status" value="1"/>
</dbReference>
<dbReference type="Gene3D" id="3.30.70.270">
    <property type="match status" value="1"/>
</dbReference>
<dbReference type="Proteomes" id="UP000553963">
    <property type="component" value="Unassembled WGS sequence"/>
</dbReference>
<evidence type="ECO:0000313" key="4">
    <source>
        <dbReference type="EMBL" id="MBB3930786.1"/>
    </source>
</evidence>
<dbReference type="PANTHER" id="PTHR44757">
    <property type="entry name" value="DIGUANYLATE CYCLASE DGCP"/>
    <property type="match status" value="1"/>
</dbReference>
<comment type="caution">
    <text evidence="4">The sequence shown here is derived from an EMBL/GenBank/DDBJ whole genome shotgun (WGS) entry which is preliminary data.</text>
</comment>
<dbReference type="SMART" id="SM00267">
    <property type="entry name" value="GGDEF"/>
    <property type="match status" value="1"/>
</dbReference>
<evidence type="ECO:0000259" key="2">
    <source>
        <dbReference type="PROSITE" id="PS50883"/>
    </source>
</evidence>
<dbReference type="PANTHER" id="PTHR44757:SF2">
    <property type="entry name" value="BIOFILM ARCHITECTURE MAINTENANCE PROTEIN MBAA"/>
    <property type="match status" value="1"/>
</dbReference>
<feature type="domain" description="GGDEF" evidence="3">
    <location>
        <begin position="318"/>
        <end position="451"/>
    </location>
</feature>
<organism evidence="4 5">
    <name type="scientific">Kaistia hirudinis</name>
    <dbReference type="NCBI Taxonomy" id="1293440"/>
    <lineage>
        <taxon>Bacteria</taxon>
        <taxon>Pseudomonadati</taxon>
        <taxon>Pseudomonadota</taxon>
        <taxon>Alphaproteobacteria</taxon>
        <taxon>Hyphomicrobiales</taxon>
        <taxon>Kaistiaceae</taxon>
        <taxon>Kaistia</taxon>
    </lineage>
</organism>
<reference evidence="4 5" key="1">
    <citation type="submission" date="2020-08" db="EMBL/GenBank/DDBJ databases">
        <title>Genomic Encyclopedia of Type Strains, Phase IV (KMG-IV): sequencing the most valuable type-strain genomes for metagenomic binning, comparative biology and taxonomic classification.</title>
        <authorList>
            <person name="Goeker M."/>
        </authorList>
    </citation>
    <scope>NUCLEOTIDE SEQUENCE [LARGE SCALE GENOMIC DNA]</scope>
    <source>
        <strain evidence="4 5">DSM 25966</strain>
    </source>
</reference>
<feature type="transmembrane region" description="Helical" evidence="1">
    <location>
        <begin position="250"/>
        <end position="273"/>
    </location>
</feature>